<comment type="subcellular location">
    <subcellularLocation>
        <location evidence="1">Cell membrane</location>
        <topology evidence="1">Multi-pass membrane protein</topology>
    </subcellularLocation>
</comment>
<feature type="transmembrane region" description="Helical" evidence="8">
    <location>
        <begin position="119"/>
        <end position="136"/>
    </location>
</feature>
<dbReference type="PANTHER" id="PTHR22911">
    <property type="entry name" value="ACYL-MALONYL CONDENSING ENZYME-RELATED"/>
    <property type="match status" value="1"/>
</dbReference>
<dbReference type="Pfam" id="PF00892">
    <property type="entry name" value="EamA"/>
    <property type="match status" value="1"/>
</dbReference>
<dbReference type="SUPFAM" id="SSF103481">
    <property type="entry name" value="Multidrug resistance efflux transporter EmrE"/>
    <property type="match status" value="2"/>
</dbReference>
<feature type="transmembrane region" description="Helical" evidence="8">
    <location>
        <begin position="142"/>
        <end position="158"/>
    </location>
</feature>
<evidence type="ECO:0000256" key="4">
    <source>
        <dbReference type="ARBA" id="ARBA00022475"/>
    </source>
</evidence>
<feature type="transmembrane region" description="Helical" evidence="8">
    <location>
        <begin position="170"/>
        <end position="190"/>
    </location>
</feature>
<evidence type="ECO:0000256" key="3">
    <source>
        <dbReference type="ARBA" id="ARBA00022448"/>
    </source>
</evidence>
<evidence type="ECO:0000313" key="10">
    <source>
        <dbReference type="EMBL" id="OWY34206.1"/>
    </source>
</evidence>
<organism evidence="10 11">
    <name type="scientific">Herbaspirillum aquaticum</name>
    <dbReference type="NCBI Taxonomy" id="568783"/>
    <lineage>
        <taxon>Bacteria</taxon>
        <taxon>Pseudomonadati</taxon>
        <taxon>Pseudomonadota</taxon>
        <taxon>Betaproteobacteria</taxon>
        <taxon>Burkholderiales</taxon>
        <taxon>Oxalobacteraceae</taxon>
        <taxon>Herbaspirillum</taxon>
    </lineage>
</organism>
<dbReference type="InterPro" id="IPR004626">
    <property type="entry name" value="RarD"/>
</dbReference>
<evidence type="ECO:0000256" key="5">
    <source>
        <dbReference type="ARBA" id="ARBA00022692"/>
    </source>
</evidence>
<dbReference type="RefSeq" id="WP_088755424.1">
    <property type="nucleotide sequence ID" value="NZ_NJGV01000010.1"/>
</dbReference>
<keyword evidence="6 8" id="KW-1133">Transmembrane helix</keyword>
<feature type="domain" description="EamA" evidence="9">
    <location>
        <begin position="2"/>
        <end position="135"/>
    </location>
</feature>
<evidence type="ECO:0000256" key="7">
    <source>
        <dbReference type="ARBA" id="ARBA00023136"/>
    </source>
</evidence>
<dbReference type="AlphaFoldDB" id="A0A225SSV9"/>
<comment type="similarity">
    <text evidence="2">Belongs to the EamA transporter family.</text>
</comment>
<sequence>MLHAVCASILWGLFPLYFKLLKEIPSFDIVVHRLFWSCVFLVAVLAWRRQWRWVGEVIKRPMVVLGFLLSALLLSGNWTLYVWAVNAGRIVDTSLGYFMSPLVSVFMGYLILKERMRPLQWLAVFLALGAVIWLTFANGSLPWISLLIALSFAFYGLLRKTAHLGALEGLSLETLLMLPLVLVILGIDTLRDSNAFTHASTSAKILLVLSGPITAVPLLLFAHGARRIPLSMLGLMQYISPTIQLLGGVLIYGEPFTGARAIGFCVIWVALAVYSAEGLWRYLRTRAQSSAEPSAGGA</sequence>
<dbReference type="PANTHER" id="PTHR22911:SF137">
    <property type="entry name" value="SOLUTE CARRIER FAMILY 35 MEMBER G2-RELATED"/>
    <property type="match status" value="1"/>
</dbReference>
<feature type="transmembrane region" description="Helical" evidence="8">
    <location>
        <begin position="95"/>
        <end position="112"/>
    </location>
</feature>
<dbReference type="InterPro" id="IPR000620">
    <property type="entry name" value="EamA_dom"/>
</dbReference>
<keyword evidence="5 8" id="KW-0812">Transmembrane</keyword>
<feature type="transmembrane region" description="Helical" evidence="8">
    <location>
        <begin position="258"/>
        <end position="276"/>
    </location>
</feature>
<evidence type="ECO:0000256" key="2">
    <source>
        <dbReference type="ARBA" id="ARBA00007362"/>
    </source>
</evidence>
<dbReference type="GO" id="GO:0005886">
    <property type="term" value="C:plasma membrane"/>
    <property type="evidence" value="ECO:0007669"/>
    <property type="project" value="UniProtKB-SubCell"/>
</dbReference>
<name>A0A225SSV9_9BURK</name>
<keyword evidence="3" id="KW-0813">Transport</keyword>
<evidence type="ECO:0000313" key="11">
    <source>
        <dbReference type="Proteomes" id="UP000214747"/>
    </source>
</evidence>
<dbReference type="InterPro" id="IPR037185">
    <property type="entry name" value="EmrE-like"/>
</dbReference>
<feature type="transmembrane region" description="Helical" evidence="8">
    <location>
        <begin position="34"/>
        <end position="51"/>
    </location>
</feature>
<reference evidence="10 11" key="1">
    <citation type="journal article" date="2010" name="Int. J. Syst. Evol. Microbiol.">
        <title>Reclassification of Herbaspirillum putei as a later heterotypic synonym of Herbaspirillum huttiense, with the description of H. huttiense subsp. huttiense subsp. nov. and H. huttiense subsp. putei subsp. nov., comb. nov., and description of Herbaspirillum aquaticum sp. nov.</title>
        <authorList>
            <person name="Dobritsa A.P."/>
            <person name="Reddy M.C."/>
            <person name="Samadpour M."/>
        </authorList>
    </citation>
    <scope>NUCLEOTIDE SEQUENCE [LARGE SCALE GENOMIC DNA]</scope>
    <source>
        <strain evidence="10 11">IEH 4430</strain>
    </source>
</reference>
<dbReference type="NCBIfam" id="TIGR00688">
    <property type="entry name" value="rarD"/>
    <property type="match status" value="1"/>
</dbReference>
<keyword evidence="11" id="KW-1185">Reference proteome</keyword>
<feature type="transmembrane region" description="Helical" evidence="8">
    <location>
        <begin position="63"/>
        <end position="83"/>
    </location>
</feature>
<dbReference type="Proteomes" id="UP000214747">
    <property type="component" value="Unassembled WGS sequence"/>
</dbReference>
<comment type="caution">
    <text evidence="10">The sequence shown here is derived from an EMBL/GenBank/DDBJ whole genome shotgun (WGS) entry which is preliminary data.</text>
</comment>
<keyword evidence="7 8" id="KW-0472">Membrane</keyword>
<evidence type="ECO:0000259" key="9">
    <source>
        <dbReference type="Pfam" id="PF00892"/>
    </source>
</evidence>
<proteinExistence type="inferred from homology"/>
<evidence type="ECO:0000256" key="6">
    <source>
        <dbReference type="ARBA" id="ARBA00022989"/>
    </source>
</evidence>
<accession>A0A225SSV9</accession>
<gene>
    <name evidence="10" type="primary">rarD</name>
    <name evidence="10" type="ORF">CEJ45_12465</name>
</gene>
<feature type="transmembrane region" description="Helical" evidence="8">
    <location>
        <begin position="233"/>
        <end position="252"/>
    </location>
</feature>
<dbReference type="EMBL" id="NJGV01000010">
    <property type="protein sequence ID" value="OWY34206.1"/>
    <property type="molecule type" value="Genomic_DNA"/>
</dbReference>
<feature type="transmembrane region" description="Helical" evidence="8">
    <location>
        <begin position="202"/>
        <end position="221"/>
    </location>
</feature>
<evidence type="ECO:0000256" key="1">
    <source>
        <dbReference type="ARBA" id="ARBA00004651"/>
    </source>
</evidence>
<evidence type="ECO:0000256" key="8">
    <source>
        <dbReference type="SAM" id="Phobius"/>
    </source>
</evidence>
<protein>
    <submittedName>
        <fullName evidence="10">Protein RarD</fullName>
    </submittedName>
</protein>
<keyword evidence="4" id="KW-1003">Cell membrane</keyword>